<keyword evidence="3" id="KW-0865">Zymogen</keyword>
<keyword evidence="1 5" id="KW-0808">Transferase</keyword>
<evidence type="ECO:0000256" key="1">
    <source>
        <dbReference type="ARBA" id="ARBA00022679"/>
    </source>
</evidence>
<dbReference type="NCBIfam" id="TIGR00066">
    <property type="entry name" value="g_glut_trans"/>
    <property type="match status" value="1"/>
</dbReference>
<accession>T0ZEJ3</accession>
<dbReference type="GO" id="GO:0016746">
    <property type="term" value="F:acyltransferase activity"/>
    <property type="evidence" value="ECO:0007669"/>
    <property type="project" value="UniProtKB-KW"/>
</dbReference>
<dbReference type="Gene3D" id="1.10.246.130">
    <property type="match status" value="1"/>
</dbReference>
<proteinExistence type="predicted"/>
<dbReference type="InterPro" id="IPR043138">
    <property type="entry name" value="GGT_lsub"/>
</dbReference>
<dbReference type="PANTHER" id="PTHR43199:SF1">
    <property type="entry name" value="GLUTATHIONE HYDROLASE PROENZYME"/>
    <property type="match status" value="1"/>
</dbReference>
<dbReference type="PRINTS" id="PR01210">
    <property type="entry name" value="GGTRANSPTASE"/>
</dbReference>
<protein>
    <submittedName>
        <fullName evidence="5">Gamma-glutamyltransferase</fullName>
    </submittedName>
</protein>
<dbReference type="InterPro" id="IPR043137">
    <property type="entry name" value="GGT_ssub_C"/>
</dbReference>
<evidence type="ECO:0000256" key="4">
    <source>
        <dbReference type="ARBA" id="ARBA00023315"/>
    </source>
</evidence>
<evidence type="ECO:0000313" key="5">
    <source>
        <dbReference type="EMBL" id="EQD46576.1"/>
    </source>
</evidence>
<dbReference type="AlphaFoldDB" id="T0ZEJ3"/>
<comment type="caution">
    <text evidence="5">The sequence shown here is derived from an EMBL/GenBank/DDBJ whole genome shotgun (WGS) entry which is preliminary data.</text>
</comment>
<reference evidence="5" key="1">
    <citation type="submission" date="2013-08" db="EMBL/GenBank/DDBJ databases">
        <authorList>
            <person name="Mendez C."/>
            <person name="Richter M."/>
            <person name="Ferrer M."/>
            <person name="Sanchez J."/>
        </authorList>
    </citation>
    <scope>NUCLEOTIDE SEQUENCE</scope>
</reference>
<dbReference type="EMBL" id="AUZZ01006378">
    <property type="protein sequence ID" value="EQD46576.1"/>
    <property type="molecule type" value="Genomic_DNA"/>
</dbReference>
<dbReference type="PANTHER" id="PTHR43199">
    <property type="entry name" value="GLUTATHIONE HYDROLASE"/>
    <property type="match status" value="1"/>
</dbReference>
<dbReference type="Gene3D" id="3.60.20.40">
    <property type="match status" value="1"/>
</dbReference>
<sequence>MRILIPLLLSGLLLAPPAFAATQDGAAAPAHAQSSASMSSAALDSTAGGISRAEWMAAKPVLARHAMVVSDQHYATEVGLNILKEGGNAIDAAVAVGYAQAVVNPCCGNIGGGGFMTIHLANGKNVFLDFRERAPLKATPTLFQDAQGNVVPGRSTKTWLGIGVPGTVMGLNAALKKYGTMSLKQVLAPAIKLARDGFVLQPGDIKVLDTRSKDFAEHPNVAAVFLNHGQPWKAGAVLKQPELAHTLELIEKGGSQAYYDGPIARAIVAASDKHGGILSLKDFRDYHVVWAKPVECPYRGYTVVTPPPPSSGVTVCEILRVLDGYPLGKWGYGSVLTTHVLAEAERHAFADRNTYLGDPAFVHNPIRRLLSTANIARIRGEIQPDHATPSSEVKGSLGAPEGLHTTQFSILDAKGNAVSVTYSINYLFGVGMMAGDTGFFLNNTMDDFTSKPGVPNSFGLVQGHVNEIQPGKIPLSSMVPSIVLKHGKVFMVTGSPGGSTIISTTLESILNVVDFGMNMQQAVDAPRVHMQWYPDEVFVEPGYLTPQTRATLEQMGYKFKTMPAWGADEAILVNPKTHLIEGANDRRRPAGLAAGY</sequence>
<name>T0ZEJ3_9ZZZZ</name>
<keyword evidence="2" id="KW-0378">Hydrolase</keyword>
<organism evidence="5">
    <name type="scientific">mine drainage metagenome</name>
    <dbReference type="NCBI Taxonomy" id="410659"/>
    <lineage>
        <taxon>unclassified sequences</taxon>
        <taxon>metagenomes</taxon>
        <taxon>ecological metagenomes</taxon>
    </lineage>
</organism>
<dbReference type="GO" id="GO:0006751">
    <property type="term" value="P:glutathione catabolic process"/>
    <property type="evidence" value="ECO:0007669"/>
    <property type="project" value="InterPro"/>
</dbReference>
<dbReference type="InterPro" id="IPR000101">
    <property type="entry name" value="GGT_peptidase"/>
</dbReference>
<reference evidence="5" key="2">
    <citation type="journal article" date="2014" name="ISME J.">
        <title>Microbial stratification in low pH oxic and suboxic macroscopic growths along an acid mine drainage.</title>
        <authorList>
            <person name="Mendez-Garcia C."/>
            <person name="Mesa V."/>
            <person name="Sprenger R.R."/>
            <person name="Richter M."/>
            <person name="Diez M.S."/>
            <person name="Solano J."/>
            <person name="Bargiela R."/>
            <person name="Golyshina O.V."/>
            <person name="Manteca A."/>
            <person name="Ramos J.L."/>
            <person name="Gallego J.R."/>
            <person name="Llorente I."/>
            <person name="Martins Dos Santos V.A."/>
            <person name="Jensen O.N."/>
            <person name="Pelaez A.I."/>
            <person name="Sanchez J."/>
            <person name="Ferrer M."/>
        </authorList>
    </citation>
    <scope>NUCLEOTIDE SEQUENCE</scope>
</reference>
<gene>
    <name evidence="5" type="ORF">B2A_08843</name>
</gene>
<dbReference type="SUPFAM" id="SSF56235">
    <property type="entry name" value="N-terminal nucleophile aminohydrolases (Ntn hydrolases)"/>
    <property type="match status" value="1"/>
</dbReference>
<dbReference type="InterPro" id="IPR051792">
    <property type="entry name" value="GGT_bact"/>
</dbReference>
<dbReference type="InterPro" id="IPR029055">
    <property type="entry name" value="Ntn_hydrolases_N"/>
</dbReference>
<evidence type="ECO:0000256" key="2">
    <source>
        <dbReference type="ARBA" id="ARBA00022801"/>
    </source>
</evidence>
<dbReference type="Pfam" id="PF01019">
    <property type="entry name" value="G_glu_transpept"/>
    <property type="match status" value="1"/>
</dbReference>
<keyword evidence="4" id="KW-0012">Acyltransferase</keyword>
<evidence type="ECO:0000256" key="3">
    <source>
        <dbReference type="ARBA" id="ARBA00023145"/>
    </source>
</evidence>
<dbReference type="GO" id="GO:0036374">
    <property type="term" value="F:glutathione hydrolase activity"/>
    <property type="evidence" value="ECO:0007669"/>
    <property type="project" value="InterPro"/>
</dbReference>